<evidence type="ECO:0000256" key="3">
    <source>
        <dbReference type="ARBA" id="ARBA00022989"/>
    </source>
</evidence>
<evidence type="ECO:0000259" key="7">
    <source>
        <dbReference type="Pfam" id="PF05154"/>
    </source>
</evidence>
<dbReference type="Proteomes" id="UP001183410">
    <property type="component" value="Unassembled WGS sequence"/>
</dbReference>
<reference evidence="9" key="1">
    <citation type="submission" date="2023-07" db="EMBL/GenBank/DDBJ databases">
        <title>30 novel species of actinomycetes from the DSMZ collection.</title>
        <authorList>
            <person name="Nouioui I."/>
        </authorList>
    </citation>
    <scope>NUCLEOTIDE SEQUENCE [LARGE SCALE GENOMIC DNA]</scope>
    <source>
        <strain evidence="9">DSM 44915</strain>
    </source>
</reference>
<evidence type="ECO:0000256" key="1">
    <source>
        <dbReference type="ARBA" id="ARBA00004141"/>
    </source>
</evidence>
<dbReference type="Pfam" id="PF05154">
    <property type="entry name" value="TM2"/>
    <property type="match status" value="1"/>
</dbReference>
<evidence type="ECO:0000256" key="6">
    <source>
        <dbReference type="SAM" id="Phobius"/>
    </source>
</evidence>
<evidence type="ECO:0000256" key="5">
    <source>
        <dbReference type="SAM" id="MobiDB-lite"/>
    </source>
</evidence>
<keyword evidence="2 6" id="KW-0812">Transmembrane</keyword>
<proteinExistence type="predicted"/>
<accession>A0ABU2JMF8</accession>
<dbReference type="EMBL" id="JAVREO010000003">
    <property type="protein sequence ID" value="MDT0265926.1"/>
    <property type="molecule type" value="Genomic_DNA"/>
</dbReference>
<evidence type="ECO:0000256" key="4">
    <source>
        <dbReference type="ARBA" id="ARBA00023136"/>
    </source>
</evidence>
<protein>
    <submittedName>
        <fullName evidence="8">TM2 domain-containing protein</fullName>
    </submittedName>
</protein>
<keyword evidence="4 6" id="KW-0472">Membrane</keyword>
<dbReference type="RefSeq" id="WP_311665761.1">
    <property type="nucleotide sequence ID" value="NZ_JAVREO010000003.1"/>
</dbReference>
<comment type="subcellular location">
    <subcellularLocation>
        <location evidence="1">Membrane</location>
        <topology evidence="1">Multi-pass membrane protein</topology>
    </subcellularLocation>
</comment>
<feature type="domain" description="TM2" evidence="7">
    <location>
        <begin position="74"/>
        <end position="122"/>
    </location>
</feature>
<name>A0ABU2JMF8_9ACTN</name>
<evidence type="ECO:0000256" key="2">
    <source>
        <dbReference type="ARBA" id="ARBA00022692"/>
    </source>
</evidence>
<feature type="transmembrane region" description="Helical" evidence="6">
    <location>
        <begin position="78"/>
        <end position="97"/>
    </location>
</feature>
<evidence type="ECO:0000313" key="8">
    <source>
        <dbReference type="EMBL" id="MDT0265926.1"/>
    </source>
</evidence>
<feature type="transmembrane region" description="Helical" evidence="6">
    <location>
        <begin position="103"/>
        <end position="126"/>
    </location>
</feature>
<comment type="caution">
    <text evidence="8">The sequence shown here is derived from an EMBL/GenBank/DDBJ whole genome shotgun (WGS) entry which is preliminary data.</text>
</comment>
<gene>
    <name evidence="8" type="ORF">RM844_06430</name>
</gene>
<evidence type="ECO:0000313" key="9">
    <source>
        <dbReference type="Proteomes" id="UP001183410"/>
    </source>
</evidence>
<dbReference type="InterPro" id="IPR007829">
    <property type="entry name" value="TM2"/>
</dbReference>
<keyword evidence="9" id="KW-1185">Reference proteome</keyword>
<keyword evidence="3 6" id="KW-1133">Transmembrane helix</keyword>
<feature type="compositionally biased region" description="Low complexity" evidence="5">
    <location>
        <begin position="1"/>
        <end position="11"/>
    </location>
</feature>
<feature type="region of interest" description="Disordered" evidence="5">
    <location>
        <begin position="1"/>
        <end position="55"/>
    </location>
</feature>
<organism evidence="8 9">
    <name type="scientific">Streptomyces chisholmiae</name>
    <dbReference type="NCBI Taxonomy" id="3075540"/>
    <lineage>
        <taxon>Bacteria</taxon>
        <taxon>Bacillati</taxon>
        <taxon>Actinomycetota</taxon>
        <taxon>Actinomycetes</taxon>
        <taxon>Kitasatosporales</taxon>
        <taxon>Streptomycetaceae</taxon>
        <taxon>Streptomyces</taxon>
    </lineage>
</organism>
<sequence length="140" mass="14661">MSDQNPYQQPNPQQPPQGGYPGQQPGYGYPGGQQPQQPGYGYPPPAGGYGGAPGYGADPNAPYGYDHYGRPYSHKSKIVAGVLQLLLGGVGAGRWYTGHAGMAVAQLLTCGGLGIWALIDGILFLVKDDRTDADGRVLKS</sequence>
<feature type="compositionally biased region" description="Low complexity" evidence="5">
    <location>
        <begin position="22"/>
        <end position="40"/>
    </location>
</feature>